<evidence type="ECO:0008006" key="4">
    <source>
        <dbReference type="Google" id="ProtNLM"/>
    </source>
</evidence>
<gene>
    <name evidence="3" type="ORF">S01H1_67767</name>
</gene>
<proteinExistence type="inferred from homology"/>
<comment type="similarity">
    <text evidence="1">Belongs to the glycosyl hydrolase 3 family.</text>
</comment>
<organism evidence="3">
    <name type="scientific">marine sediment metagenome</name>
    <dbReference type="NCBI Taxonomy" id="412755"/>
    <lineage>
        <taxon>unclassified sequences</taxon>
        <taxon>metagenomes</taxon>
        <taxon>ecological metagenomes</taxon>
    </lineage>
</organism>
<dbReference type="GO" id="GO:0005975">
    <property type="term" value="P:carbohydrate metabolic process"/>
    <property type="evidence" value="ECO:0007669"/>
    <property type="project" value="InterPro"/>
</dbReference>
<sequence length="244" mass="27231">ILLKSDNETRSQVFFEIKRWVEDGRISTQELDDRVRRVLMMKAQQGLFENGGIVDPDMASEALRDPETVKSSRDVARKATMVLRDRQGLLPLSSGQKVMVIEQLIPPEFVPNDMHCHARSFNEAMLNQSLNLVNVDTEFRATPDERKLVMSLLKEVDVVVLTNYVFRIEPGNNSDLARAIARRNKPLIVVTNNPYPPGVPAEAGTVVCTFSATPESLRVAAALLYGKATSRASWPLTKVKMPGN</sequence>
<dbReference type="GO" id="GO:0009254">
    <property type="term" value="P:peptidoglycan turnover"/>
    <property type="evidence" value="ECO:0007669"/>
    <property type="project" value="TreeGrafter"/>
</dbReference>
<reference evidence="3" key="1">
    <citation type="journal article" date="2014" name="Front. Microbiol.">
        <title>High frequency of phylogenetically diverse reductive dehalogenase-homologous genes in deep subseafloor sedimentary metagenomes.</title>
        <authorList>
            <person name="Kawai M."/>
            <person name="Futagami T."/>
            <person name="Toyoda A."/>
            <person name="Takaki Y."/>
            <person name="Nishi S."/>
            <person name="Hori S."/>
            <person name="Arai W."/>
            <person name="Tsubouchi T."/>
            <person name="Morono Y."/>
            <person name="Uchiyama I."/>
            <person name="Ito T."/>
            <person name="Fujiyama A."/>
            <person name="Inagaki F."/>
            <person name="Takami H."/>
        </authorList>
    </citation>
    <scope>NUCLEOTIDE SEQUENCE</scope>
    <source>
        <strain evidence="3">Expedition CK06-06</strain>
    </source>
</reference>
<dbReference type="InterPro" id="IPR050226">
    <property type="entry name" value="NagZ_Beta-hexosaminidase"/>
</dbReference>
<dbReference type="Gene3D" id="3.20.20.300">
    <property type="entry name" value="Glycoside hydrolase, family 3, N-terminal domain"/>
    <property type="match status" value="1"/>
</dbReference>
<feature type="non-terminal residue" evidence="3">
    <location>
        <position position="1"/>
    </location>
</feature>
<dbReference type="InterPro" id="IPR036962">
    <property type="entry name" value="Glyco_hydro_3_N_sf"/>
</dbReference>
<dbReference type="PANTHER" id="PTHR30480:SF13">
    <property type="entry name" value="BETA-HEXOSAMINIDASE"/>
    <property type="match status" value="1"/>
</dbReference>
<dbReference type="EMBL" id="BARS01044901">
    <property type="protein sequence ID" value="GAG40710.1"/>
    <property type="molecule type" value="Genomic_DNA"/>
</dbReference>
<evidence type="ECO:0000313" key="3">
    <source>
        <dbReference type="EMBL" id="GAG40710.1"/>
    </source>
</evidence>
<evidence type="ECO:0000256" key="1">
    <source>
        <dbReference type="ARBA" id="ARBA00005336"/>
    </source>
</evidence>
<dbReference type="InterPro" id="IPR036881">
    <property type="entry name" value="Glyco_hydro_3_C_sf"/>
</dbReference>
<dbReference type="SUPFAM" id="SSF51445">
    <property type="entry name" value="(Trans)glycosidases"/>
    <property type="match status" value="1"/>
</dbReference>
<accession>X0XCA2</accession>
<evidence type="ECO:0000256" key="2">
    <source>
        <dbReference type="ARBA" id="ARBA00022801"/>
    </source>
</evidence>
<dbReference type="PANTHER" id="PTHR30480">
    <property type="entry name" value="BETA-HEXOSAMINIDASE-RELATED"/>
    <property type="match status" value="1"/>
</dbReference>
<dbReference type="InterPro" id="IPR017853">
    <property type="entry name" value="GH"/>
</dbReference>
<dbReference type="Gene3D" id="3.40.50.1700">
    <property type="entry name" value="Glycoside hydrolase family 3 C-terminal domain"/>
    <property type="match status" value="1"/>
</dbReference>
<protein>
    <recommendedName>
        <fullName evidence="4">Glycoside hydrolase family 3 C-terminal domain-containing protein</fullName>
    </recommendedName>
</protein>
<keyword evidence="2" id="KW-0378">Hydrolase</keyword>
<name>X0XCA2_9ZZZZ</name>
<dbReference type="GO" id="GO:0004553">
    <property type="term" value="F:hydrolase activity, hydrolyzing O-glycosyl compounds"/>
    <property type="evidence" value="ECO:0007669"/>
    <property type="project" value="InterPro"/>
</dbReference>
<dbReference type="AlphaFoldDB" id="X0XCA2"/>
<comment type="caution">
    <text evidence="3">The sequence shown here is derived from an EMBL/GenBank/DDBJ whole genome shotgun (WGS) entry which is preliminary data.</text>
</comment>